<accession>A0A9C7Q077</accession>
<name>A0A9C7Q077_9RHOD</name>
<gene>
    <name evidence="1" type="ORF">GpartN1_g5605.t1</name>
</gene>
<dbReference type="EMBL" id="BQMJ01000047">
    <property type="protein sequence ID" value="GJQ13814.1"/>
    <property type="molecule type" value="Genomic_DNA"/>
</dbReference>
<dbReference type="OrthoDB" id="10376076at2759"/>
<protein>
    <submittedName>
        <fullName evidence="1">Uncharacterized protein</fullName>
    </submittedName>
</protein>
<comment type="caution">
    <text evidence="1">The sequence shown here is derived from an EMBL/GenBank/DDBJ whole genome shotgun (WGS) entry which is preliminary data.</text>
</comment>
<sequence length="252" mass="28637">MGQQWSQTMPFDELRNLSTSYQDNSQKGAHQVVTVNPPPEKGQEIHKNRETFLHPLLQELEQLSPIQPLQVDNSNEIRLIQETKQLADVAILKRFYSGNTVGLKGLLSTEEEKHPLSFHSSSLHQLATVKRELIETLSSRQEQLKIQTDSVLLKTEQVCQQLETKADQLRRVSTGIRQIEKLLVTLCDCQELLTRSLELTSEIRIRSQSSSRKSICSFREYLSSKAPDLFTDNNMTIFPSSSESVQGLSPMS</sequence>
<reference evidence="1" key="1">
    <citation type="journal article" date="2022" name="Proc. Natl. Acad. Sci. U.S.A.">
        <title>Life cycle and functional genomics of the unicellular red alga Galdieria for elucidating algal and plant evolution and industrial use.</title>
        <authorList>
            <person name="Hirooka S."/>
            <person name="Itabashi T."/>
            <person name="Ichinose T.M."/>
            <person name="Onuma R."/>
            <person name="Fujiwara T."/>
            <person name="Yamashita S."/>
            <person name="Jong L.W."/>
            <person name="Tomita R."/>
            <person name="Iwane A.H."/>
            <person name="Miyagishima S.Y."/>
        </authorList>
    </citation>
    <scope>NUCLEOTIDE SEQUENCE</scope>
    <source>
        <strain evidence="1">NBRC 102759</strain>
    </source>
</reference>
<dbReference type="Proteomes" id="UP001061958">
    <property type="component" value="Unassembled WGS sequence"/>
</dbReference>
<proteinExistence type="predicted"/>
<organism evidence="1 2">
    <name type="scientific">Galdieria partita</name>
    <dbReference type="NCBI Taxonomy" id="83374"/>
    <lineage>
        <taxon>Eukaryota</taxon>
        <taxon>Rhodophyta</taxon>
        <taxon>Bangiophyceae</taxon>
        <taxon>Galdieriales</taxon>
        <taxon>Galdieriaceae</taxon>
        <taxon>Galdieria</taxon>
    </lineage>
</organism>
<keyword evidence="2" id="KW-1185">Reference proteome</keyword>
<dbReference type="AlphaFoldDB" id="A0A9C7Q077"/>
<evidence type="ECO:0000313" key="2">
    <source>
        <dbReference type="Proteomes" id="UP001061958"/>
    </source>
</evidence>
<evidence type="ECO:0000313" key="1">
    <source>
        <dbReference type="EMBL" id="GJQ13814.1"/>
    </source>
</evidence>
<reference evidence="1" key="2">
    <citation type="submission" date="2022-01" db="EMBL/GenBank/DDBJ databases">
        <authorList>
            <person name="Hirooka S."/>
            <person name="Miyagishima S.Y."/>
        </authorList>
    </citation>
    <scope>NUCLEOTIDE SEQUENCE</scope>
    <source>
        <strain evidence="1">NBRC 102759</strain>
    </source>
</reference>